<proteinExistence type="predicted"/>
<evidence type="ECO:0000313" key="2">
    <source>
        <dbReference type="EMBL" id="KAK2607052.1"/>
    </source>
</evidence>
<gene>
    <name evidence="2" type="ORF">N8I77_005761</name>
</gene>
<dbReference type="Proteomes" id="UP001265746">
    <property type="component" value="Unassembled WGS sequence"/>
</dbReference>
<reference evidence="2" key="1">
    <citation type="submission" date="2023-06" db="EMBL/GenBank/DDBJ databases">
        <authorList>
            <person name="Noh H."/>
        </authorList>
    </citation>
    <scope>NUCLEOTIDE SEQUENCE</scope>
    <source>
        <strain evidence="2">DUCC20226</strain>
    </source>
</reference>
<dbReference type="EMBL" id="JAUJFL010000003">
    <property type="protein sequence ID" value="KAK2607052.1"/>
    <property type="molecule type" value="Genomic_DNA"/>
</dbReference>
<feature type="region of interest" description="Disordered" evidence="1">
    <location>
        <begin position="737"/>
        <end position="794"/>
    </location>
</feature>
<name>A0AAD9SFK4_PHOAM</name>
<accession>A0AAD9SFK4</accession>
<evidence type="ECO:0000313" key="3">
    <source>
        <dbReference type="Proteomes" id="UP001265746"/>
    </source>
</evidence>
<keyword evidence="3" id="KW-1185">Reference proteome</keyword>
<dbReference type="AlphaFoldDB" id="A0AAD9SFK4"/>
<sequence>MVLHTALFSLASNLIFVGVVLQLSSSYLKTFLFSQLERWRTLLTLFNHSNRDYELEAPSIYLSSCFTPTLSWLPLEIGPASYPYLRNSTHILQLFSLPQDAEMESQSKLVGDLRNGYGAIDFGSTATRAVLQVVEVDSPSGKREFPDPYDVQDTRAHDHTGKRYDPGEFPSLGCPFDGPPFLVGYDAAEQTNKRSISLKSIPYFRTQHHDHHSFTEELYEHYSSLQSQEERQTFNDTLDNMLLSFFTCIVSRMQARAEEEGVEIRSIALCIPNAWSTHKCNIQDYLGPILDKTVLDQNIEFVFTFEAAARARYVIRYWRQLKEFTYLMVLDFGGHFMGGADGVLVLRSDDRLAFFSPKESDFGQKGGYGPWEIEIGKAIDEQMTKDWQARDRFPKNRRDMIRAAFLDKFFQDKANLPWNRPTYRLHIDLQNELGEFEKHRFAIDLPVKSLKDSWEKAYRGVLDLAKDNIRRAATKDKRVFVLLSGGSIANLKARNEIQDICDKWGRLRSQGTDQSPITLKIMSHMQANSWKWTIAKGAAHCLADTMDVRGFFDKGATLALQATTPKGNFTAHTSGAAKVLFCKGGKREHRHYVEVDVKGQRMFRLLADPYPTKDALDGGETICAATCHDVWDLTLEYEATADTRPLQRIPDGKYVLNVSRMKYAGIDAVLVLRLRKKISAAEKADFRAKSLGKRGMPLKDGGSLYFELPLTSDGESNLVVLDIDRIKGRFWKPMPSVDGSDDDKAFDNQTNSGSEATSDLESDSEEHTGVKGGKRQLDGRSNGSWTKRPKLGET</sequence>
<evidence type="ECO:0000256" key="1">
    <source>
        <dbReference type="SAM" id="MobiDB-lite"/>
    </source>
</evidence>
<organism evidence="2 3">
    <name type="scientific">Phomopsis amygdali</name>
    <name type="common">Fusicoccum amygdali</name>
    <dbReference type="NCBI Taxonomy" id="1214568"/>
    <lineage>
        <taxon>Eukaryota</taxon>
        <taxon>Fungi</taxon>
        <taxon>Dikarya</taxon>
        <taxon>Ascomycota</taxon>
        <taxon>Pezizomycotina</taxon>
        <taxon>Sordariomycetes</taxon>
        <taxon>Sordariomycetidae</taxon>
        <taxon>Diaporthales</taxon>
        <taxon>Diaporthaceae</taxon>
        <taxon>Diaporthe</taxon>
    </lineage>
</organism>
<protein>
    <submittedName>
        <fullName evidence="2">Uncharacterized protein</fullName>
    </submittedName>
</protein>
<comment type="caution">
    <text evidence="2">The sequence shown here is derived from an EMBL/GenBank/DDBJ whole genome shotgun (WGS) entry which is preliminary data.</text>
</comment>
<feature type="compositionally biased region" description="Polar residues" evidence="1">
    <location>
        <begin position="747"/>
        <end position="757"/>
    </location>
</feature>